<keyword evidence="3" id="KW-1185">Reference proteome</keyword>
<name>A0A9P8Q5W9_WICPI</name>
<accession>A0A9P8Q5W9</accession>
<protein>
    <submittedName>
        <fullName evidence="2">Uncharacterized protein</fullName>
    </submittedName>
</protein>
<dbReference type="Proteomes" id="UP000774326">
    <property type="component" value="Unassembled WGS sequence"/>
</dbReference>
<feature type="non-terminal residue" evidence="2">
    <location>
        <position position="573"/>
    </location>
</feature>
<evidence type="ECO:0000313" key="2">
    <source>
        <dbReference type="EMBL" id="KAH3684611.1"/>
    </source>
</evidence>
<organism evidence="2 3">
    <name type="scientific">Wickerhamomyces pijperi</name>
    <name type="common">Yeast</name>
    <name type="synonym">Pichia pijperi</name>
    <dbReference type="NCBI Taxonomy" id="599730"/>
    <lineage>
        <taxon>Eukaryota</taxon>
        <taxon>Fungi</taxon>
        <taxon>Dikarya</taxon>
        <taxon>Ascomycota</taxon>
        <taxon>Saccharomycotina</taxon>
        <taxon>Saccharomycetes</taxon>
        <taxon>Phaffomycetales</taxon>
        <taxon>Wickerhamomycetaceae</taxon>
        <taxon>Wickerhamomyces</taxon>
    </lineage>
</organism>
<comment type="caution">
    <text evidence="2">The sequence shown here is derived from an EMBL/GenBank/DDBJ whole genome shotgun (WGS) entry which is preliminary data.</text>
</comment>
<reference evidence="2" key="1">
    <citation type="journal article" date="2021" name="Open Biol.">
        <title>Shared evolutionary footprints suggest mitochondrial oxidative damage underlies multiple complex I losses in fungi.</title>
        <authorList>
            <person name="Schikora-Tamarit M.A."/>
            <person name="Marcet-Houben M."/>
            <person name="Nosek J."/>
            <person name="Gabaldon T."/>
        </authorList>
    </citation>
    <scope>NUCLEOTIDE SEQUENCE</scope>
    <source>
        <strain evidence="2">CBS2887</strain>
    </source>
</reference>
<evidence type="ECO:0000313" key="3">
    <source>
        <dbReference type="Proteomes" id="UP000774326"/>
    </source>
</evidence>
<keyword evidence="1" id="KW-1133">Transmembrane helix</keyword>
<dbReference type="EMBL" id="JAEUBG010002404">
    <property type="protein sequence ID" value="KAH3684611.1"/>
    <property type="molecule type" value="Genomic_DNA"/>
</dbReference>
<dbReference type="AlphaFoldDB" id="A0A9P8Q5W9"/>
<feature type="transmembrane region" description="Helical" evidence="1">
    <location>
        <begin position="12"/>
        <end position="35"/>
    </location>
</feature>
<keyword evidence="1" id="KW-0472">Membrane</keyword>
<keyword evidence="1" id="KW-0812">Transmembrane</keyword>
<evidence type="ECO:0000256" key="1">
    <source>
        <dbReference type="SAM" id="Phobius"/>
    </source>
</evidence>
<gene>
    <name evidence="2" type="ORF">WICPIJ_004421</name>
</gene>
<reference evidence="2" key="2">
    <citation type="submission" date="2021-01" db="EMBL/GenBank/DDBJ databases">
        <authorList>
            <person name="Schikora-Tamarit M.A."/>
        </authorList>
    </citation>
    <scope>NUCLEOTIDE SEQUENCE</scope>
    <source>
        <strain evidence="2">CBS2887</strain>
    </source>
</reference>
<proteinExistence type="predicted"/>
<sequence>MISLINSAGKSWIFVLASLLSIGWSMLKGSIAILLNPWTISNTSNKKALLTPRITAHDMSKSTNPTTINDLPTEVLLQVTPHIGNLPYESYKAIRSIDPSFFDPRHLILSNISPLEDLQYFKPIQANESRGSYMFHSYRALQLRLDAHLRAHGLKASELSVFIEYKEPIPYYDWFLGKYETDQNSLRTANLVSIESLNPATDVHSMIQYLTARGFNKVEVFLRSLFSVHNFKKAIQSPISFIFDERSVQVGSYPFLMDQAYNTVIYQDWNGVTLHINPDLYVFDNASRSLVPLSEYRQIRETRELDTLSRLKDENSTIDHFQITQLYSLLASDDTCFRLSTLAFDQLKTFEWSSELNKTTELTILNCKFPMLSKLSLKGLPNLVAIQGNSFPSLKSVELSSSIKIFKDNTFPSDSIDDLTVTVWPKTDNEDSPDMRTLISLTKSLRISGHHISKPEIEEISHILESSIRLTRLVLGELDAYSLLPLVQTPLSQVKQLVVYSCSNTVVHETNRETISSNYSKLLSILQNPTSEYLWNHSDEPHPNFKSLEEIYVFNSGINLLTKSCSTLKRVFV</sequence>